<proteinExistence type="predicted"/>
<dbReference type="InterPro" id="IPR003593">
    <property type="entry name" value="AAA+_ATPase"/>
</dbReference>
<evidence type="ECO:0000313" key="10">
    <source>
        <dbReference type="EMBL" id="SLN55946.1"/>
    </source>
</evidence>
<sequence>MPKCLDHEPIEGKRRSGMRLQLRYIPGNISEIVSILLPNSILRNQKSSRSHPTAMKPQVRPGFPELHAARRRGTKLFVWAFIFSVFVNLLMLTGPLYMLQVYDRVLSSRSIETLVALSILVAALYVLMGVLDFARGRVMARVGARFQTALDGRLFDATLYRSADPKDHAASRAALRDLDSVQSLFVSPVLLALFDMPWTPFFIAAIFLFHPMLGWLAVAGGLMIVAIALANQLLTSMQVRMAQGAAQRAHTFADQARSGGEVVLSQGLAPNMRLRYIQLRNAALGKTVSANDWTGSFTSVTKSFRLFLQSAMLGAGAYYVIKGEMSAGSMIAGSILLGRALSPIEQSMGSWPVLQRAKAGWRSLGQYLASVPPLPKMTELPVPDAHLSAKNLTVIPPGERAPTLRNINFELRPGEALGVIGRSGSGKSTLARTLSGYWPIAAGEARLGGATLDQYIPDRLGAHIGYLPQAISLFPGTVAENIARMAIDPDSKMVVKAAQQANAHDMITQLPKGYDTFLDGNENQLSGGQRQRIALARALFGDPVLLILDEPNSMLDAEGSDALNRTVKTFKLTGRSVILMTHRPAAIAECDLLMVIDKGMATAFGPRDEVMEKKLKNVEPLRKSISAKVSF</sequence>
<name>A0A1Y5T4T1_9RHOB</name>
<feature type="transmembrane region" description="Helical" evidence="7">
    <location>
        <begin position="111"/>
        <end position="131"/>
    </location>
</feature>
<dbReference type="InterPro" id="IPR011527">
    <property type="entry name" value="ABC1_TM_dom"/>
</dbReference>
<dbReference type="Pfam" id="PF00664">
    <property type="entry name" value="ABC_membrane"/>
    <property type="match status" value="1"/>
</dbReference>
<dbReference type="PANTHER" id="PTHR24221:SF248">
    <property type="entry name" value="ABC TRANSPORTER TRANSMEMBRANE REGION"/>
    <property type="match status" value="1"/>
</dbReference>
<dbReference type="GO" id="GO:0005886">
    <property type="term" value="C:plasma membrane"/>
    <property type="evidence" value="ECO:0007669"/>
    <property type="project" value="UniProtKB-SubCell"/>
</dbReference>
<dbReference type="GO" id="GO:0016887">
    <property type="term" value="F:ATP hydrolysis activity"/>
    <property type="evidence" value="ECO:0007669"/>
    <property type="project" value="InterPro"/>
</dbReference>
<feature type="domain" description="ABC transporter" evidence="8">
    <location>
        <begin position="387"/>
        <end position="623"/>
    </location>
</feature>
<dbReference type="InterPro" id="IPR027417">
    <property type="entry name" value="P-loop_NTPase"/>
</dbReference>
<feature type="transmembrane region" description="Helical" evidence="7">
    <location>
        <begin position="184"/>
        <end position="209"/>
    </location>
</feature>
<dbReference type="SUPFAM" id="SSF90123">
    <property type="entry name" value="ABC transporter transmembrane region"/>
    <property type="match status" value="1"/>
</dbReference>
<evidence type="ECO:0000313" key="11">
    <source>
        <dbReference type="Proteomes" id="UP000193827"/>
    </source>
</evidence>
<evidence type="ECO:0000256" key="3">
    <source>
        <dbReference type="ARBA" id="ARBA00022741"/>
    </source>
</evidence>
<dbReference type="InterPro" id="IPR017871">
    <property type="entry name" value="ABC_transporter-like_CS"/>
</dbReference>
<evidence type="ECO:0000256" key="4">
    <source>
        <dbReference type="ARBA" id="ARBA00022840"/>
    </source>
</evidence>
<dbReference type="InterPro" id="IPR003439">
    <property type="entry name" value="ABC_transporter-like_ATP-bd"/>
</dbReference>
<dbReference type="Proteomes" id="UP000193827">
    <property type="component" value="Unassembled WGS sequence"/>
</dbReference>
<dbReference type="InterPro" id="IPR010128">
    <property type="entry name" value="ATPase_T1SS_PrtD-like"/>
</dbReference>
<dbReference type="GO" id="GO:0030256">
    <property type="term" value="C:type I protein secretion system complex"/>
    <property type="evidence" value="ECO:0007669"/>
    <property type="project" value="InterPro"/>
</dbReference>
<evidence type="ECO:0000256" key="6">
    <source>
        <dbReference type="ARBA" id="ARBA00023136"/>
    </source>
</evidence>
<organism evidence="10 11">
    <name type="scientific">Roseovarius litorisediminis</name>
    <dbReference type="NCBI Taxonomy" id="1312363"/>
    <lineage>
        <taxon>Bacteria</taxon>
        <taxon>Pseudomonadati</taxon>
        <taxon>Pseudomonadota</taxon>
        <taxon>Alphaproteobacteria</taxon>
        <taxon>Rhodobacterales</taxon>
        <taxon>Roseobacteraceae</taxon>
        <taxon>Roseovarius</taxon>
    </lineage>
</organism>
<evidence type="ECO:0000259" key="8">
    <source>
        <dbReference type="PROSITE" id="PS50893"/>
    </source>
</evidence>
<accession>A0A1Y5T4T1</accession>
<dbReference type="PROSITE" id="PS00211">
    <property type="entry name" value="ABC_TRANSPORTER_1"/>
    <property type="match status" value="1"/>
</dbReference>
<keyword evidence="5 7" id="KW-1133">Transmembrane helix</keyword>
<dbReference type="NCBIfam" id="TIGR01842">
    <property type="entry name" value="type_I_sec_PrtD"/>
    <property type="match status" value="1"/>
</dbReference>
<keyword evidence="2 7" id="KW-0812">Transmembrane</keyword>
<feature type="transmembrane region" description="Helical" evidence="7">
    <location>
        <begin position="76"/>
        <end position="99"/>
    </location>
</feature>
<dbReference type="SUPFAM" id="SSF52540">
    <property type="entry name" value="P-loop containing nucleoside triphosphate hydrolases"/>
    <property type="match status" value="1"/>
</dbReference>
<dbReference type="GO" id="GO:0030253">
    <property type="term" value="P:protein secretion by the type I secretion system"/>
    <property type="evidence" value="ECO:0007669"/>
    <property type="project" value="InterPro"/>
</dbReference>
<evidence type="ECO:0000256" key="2">
    <source>
        <dbReference type="ARBA" id="ARBA00022692"/>
    </source>
</evidence>
<evidence type="ECO:0000256" key="7">
    <source>
        <dbReference type="SAM" id="Phobius"/>
    </source>
</evidence>
<dbReference type="InterPro" id="IPR036640">
    <property type="entry name" value="ABC1_TM_sf"/>
</dbReference>
<keyword evidence="11" id="KW-1185">Reference proteome</keyword>
<comment type="subcellular location">
    <subcellularLocation>
        <location evidence="1">Cell membrane</location>
        <topology evidence="1">Multi-pass membrane protein</topology>
    </subcellularLocation>
</comment>
<protein>
    <submittedName>
        <fullName evidence="10">Type I secretion system ATP-binding protein PrsD</fullName>
    </submittedName>
</protein>
<keyword evidence="3" id="KW-0547">Nucleotide-binding</keyword>
<reference evidence="10 11" key="1">
    <citation type="submission" date="2017-03" db="EMBL/GenBank/DDBJ databases">
        <authorList>
            <person name="Afonso C.L."/>
            <person name="Miller P.J."/>
            <person name="Scott M.A."/>
            <person name="Spackman E."/>
            <person name="Goraichik I."/>
            <person name="Dimitrov K.M."/>
            <person name="Suarez D.L."/>
            <person name="Swayne D.E."/>
        </authorList>
    </citation>
    <scope>NUCLEOTIDE SEQUENCE [LARGE SCALE GENOMIC DNA]</scope>
    <source>
        <strain evidence="10 11">CECT 8287</strain>
    </source>
</reference>
<dbReference type="Gene3D" id="3.40.50.300">
    <property type="entry name" value="P-loop containing nucleotide triphosphate hydrolases"/>
    <property type="match status" value="1"/>
</dbReference>
<gene>
    <name evidence="10" type="primary">prsD_2</name>
    <name evidence="10" type="ORF">PEL8287_02997</name>
</gene>
<dbReference type="GO" id="GO:0005524">
    <property type="term" value="F:ATP binding"/>
    <property type="evidence" value="ECO:0007669"/>
    <property type="project" value="UniProtKB-KW"/>
</dbReference>
<dbReference type="InterPro" id="IPR039421">
    <property type="entry name" value="Type_1_exporter"/>
</dbReference>
<feature type="transmembrane region" description="Helical" evidence="7">
    <location>
        <begin position="215"/>
        <end position="234"/>
    </location>
</feature>
<dbReference type="Pfam" id="PF00005">
    <property type="entry name" value="ABC_tran"/>
    <property type="match status" value="1"/>
</dbReference>
<keyword evidence="6 7" id="KW-0472">Membrane</keyword>
<dbReference type="PROSITE" id="PS50893">
    <property type="entry name" value="ABC_TRANSPORTER_2"/>
    <property type="match status" value="1"/>
</dbReference>
<dbReference type="EMBL" id="FWFL01000008">
    <property type="protein sequence ID" value="SLN55946.1"/>
    <property type="molecule type" value="Genomic_DNA"/>
</dbReference>
<feature type="domain" description="ABC transmembrane type-1" evidence="9">
    <location>
        <begin position="78"/>
        <end position="356"/>
    </location>
</feature>
<dbReference type="Gene3D" id="1.20.1560.10">
    <property type="entry name" value="ABC transporter type 1, transmembrane domain"/>
    <property type="match status" value="1"/>
</dbReference>
<dbReference type="PROSITE" id="PS50929">
    <property type="entry name" value="ABC_TM1F"/>
    <property type="match status" value="1"/>
</dbReference>
<keyword evidence="4 10" id="KW-0067">ATP-binding</keyword>
<evidence type="ECO:0000256" key="1">
    <source>
        <dbReference type="ARBA" id="ARBA00004651"/>
    </source>
</evidence>
<evidence type="ECO:0000259" key="9">
    <source>
        <dbReference type="PROSITE" id="PS50929"/>
    </source>
</evidence>
<dbReference type="GO" id="GO:0034040">
    <property type="term" value="F:ATPase-coupled lipid transmembrane transporter activity"/>
    <property type="evidence" value="ECO:0007669"/>
    <property type="project" value="TreeGrafter"/>
</dbReference>
<dbReference type="GO" id="GO:0140359">
    <property type="term" value="F:ABC-type transporter activity"/>
    <property type="evidence" value="ECO:0007669"/>
    <property type="project" value="InterPro"/>
</dbReference>
<dbReference type="AlphaFoldDB" id="A0A1Y5T4T1"/>
<dbReference type="SMART" id="SM00382">
    <property type="entry name" value="AAA"/>
    <property type="match status" value="1"/>
</dbReference>
<evidence type="ECO:0000256" key="5">
    <source>
        <dbReference type="ARBA" id="ARBA00022989"/>
    </source>
</evidence>
<dbReference type="PANTHER" id="PTHR24221">
    <property type="entry name" value="ATP-BINDING CASSETTE SUB-FAMILY B"/>
    <property type="match status" value="1"/>
</dbReference>